<dbReference type="Proteomes" id="UP000298138">
    <property type="component" value="Unassembled WGS sequence"/>
</dbReference>
<dbReference type="AlphaFoldDB" id="A0A4S2N2L0"/>
<dbReference type="GO" id="GO:0005634">
    <property type="term" value="C:nucleus"/>
    <property type="evidence" value="ECO:0007669"/>
    <property type="project" value="UniProtKB-SubCell"/>
</dbReference>
<name>A0A4S2N2L0_9PEZI</name>
<proteinExistence type="predicted"/>
<dbReference type="Gene3D" id="3.60.20.10">
    <property type="entry name" value="Glutamine Phosphoribosylpyrophosphate, subunit 1, domain 1"/>
    <property type="match status" value="1"/>
</dbReference>
<dbReference type="PROSITE" id="PS51476">
    <property type="entry name" value="PROTEASOME_BETA_2"/>
    <property type="match status" value="1"/>
</dbReference>
<evidence type="ECO:0000256" key="1">
    <source>
        <dbReference type="ARBA" id="ARBA00004123"/>
    </source>
</evidence>
<comment type="subcellular location">
    <subcellularLocation>
        <location evidence="1">Nucleus</location>
    </subcellularLocation>
</comment>
<dbReference type="Pfam" id="PF00227">
    <property type="entry name" value="Proteasome"/>
    <property type="match status" value="1"/>
</dbReference>
<dbReference type="FunCoup" id="A0A4S2N2L0">
    <property type="interactions" value="1046"/>
</dbReference>
<dbReference type="STRING" id="341454.A0A4S2N2L0"/>
<keyword evidence="6" id="KW-1185">Reference proteome</keyword>
<reference evidence="5 6" key="1">
    <citation type="submission" date="2019-04" db="EMBL/GenBank/DDBJ databases">
        <title>Comparative genomics and transcriptomics to analyze fruiting body development in filamentous ascomycetes.</title>
        <authorList>
            <consortium name="DOE Joint Genome Institute"/>
            <person name="Lutkenhaus R."/>
            <person name="Traeger S."/>
            <person name="Breuer J."/>
            <person name="Kuo A."/>
            <person name="Lipzen A."/>
            <person name="Pangilinan J."/>
            <person name="Dilworth D."/>
            <person name="Sandor L."/>
            <person name="Poggeler S."/>
            <person name="Barry K."/>
            <person name="Grigoriev I.V."/>
            <person name="Nowrousian M."/>
        </authorList>
    </citation>
    <scope>NUCLEOTIDE SEQUENCE [LARGE SCALE GENOMIC DNA]</scope>
    <source>
        <strain evidence="5 6">CBS 389.68</strain>
    </source>
</reference>
<dbReference type="PANTHER" id="PTHR32194:SF2">
    <property type="entry name" value="PROTEASOME SUBUNIT BETA TYPE-1"/>
    <property type="match status" value="1"/>
</dbReference>
<keyword evidence="5" id="KW-0378">Hydrolase</keyword>
<keyword evidence="3" id="KW-0647">Proteasome</keyword>
<dbReference type="GO" id="GO:0016787">
    <property type="term" value="F:hydrolase activity"/>
    <property type="evidence" value="ECO:0007669"/>
    <property type="project" value="UniProtKB-KW"/>
</dbReference>
<dbReference type="GO" id="GO:0005839">
    <property type="term" value="C:proteasome core complex"/>
    <property type="evidence" value="ECO:0007669"/>
    <property type="project" value="InterPro"/>
</dbReference>
<evidence type="ECO:0000313" key="5">
    <source>
        <dbReference type="EMBL" id="TGZ83409.1"/>
    </source>
</evidence>
<dbReference type="InterPro" id="IPR001353">
    <property type="entry name" value="Proteasome_sua/b"/>
</dbReference>
<organism evidence="5 6">
    <name type="scientific">Ascodesmis nigricans</name>
    <dbReference type="NCBI Taxonomy" id="341454"/>
    <lineage>
        <taxon>Eukaryota</taxon>
        <taxon>Fungi</taxon>
        <taxon>Dikarya</taxon>
        <taxon>Ascomycota</taxon>
        <taxon>Pezizomycotina</taxon>
        <taxon>Pezizomycetes</taxon>
        <taxon>Pezizales</taxon>
        <taxon>Ascodesmidaceae</taxon>
        <taxon>Ascodesmis</taxon>
    </lineage>
</organism>
<protein>
    <submittedName>
        <fullName evidence="5">N-terminal nucleophile aminohydrolase</fullName>
    </submittedName>
</protein>
<evidence type="ECO:0000256" key="4">
    <source>
        <dbReference type="ARBA" id="ARBA00023242"/>
    </source>
</evidence>
<evidence type="ECO:0000256" key="2">
    <source>
        <dbReference type="ARBA" id="ARBA00022490"/>
    </source>
</evidence>
<dbReference type="GO" id="GO:0051603">
    <property type="term" value="P:proteolysis involved in protein catabolic process"/>
    <property type="evidence" value="ECO:0007669"/>
    <property type="project" value="InterPro"/>
</dbReference>
<dbReference type="FunFam" id="3.60.20.10:FF:000027">
    <property type="entry name" value="Proteasome subunit beta type-6"/>
    <property type="match status" value="1"/>
</dbReference>
<evidence type="ECO:0000256" key="3">
    <source>
        <dbReference type="ARBA" id="ARBA00022942"/>
    </source>
</evidence>
<evidence type="ECO:0000313" key="6">
    <source>
        <dbReference type="Proteomes" id="UP000298138"/>
    </source>
</evidence>
<keyword evidence="4" id="KW-0539">Nucleus</keyword>
<dbReference type="InParanoid" id="A0A4S2N2L0"/>
<dbReference type="GO" id="GO:0005737">
    <property type="term" value="C:cytoplasm"/>
    <property type="evidence" value="ECO:0007669"/>
    <property type="project" value="TreeGrafter"/>
</dbReference>
<dbReference type="OrthoDB" id="268479at2759"/>
<gene>
    <name evidence="5" type="ORF">EX30DRAFT_339591</name>
</gene>
<dbReference type="InterPro" id="IPR029055">
    <property type="entry name" value="Ntn_hydrolases_N"/>
</dbReference>
<dbReference type="InterPro" id="IPR023333">
    <property type="entry name" value="Proteasome_suB-type"/>
</dbReference>
<dbReference type="SUPFAM" id="SSF56235">
    <property type="entry name" value="N-terminal nucleophile aminohydrolases (Ntn hydrolases)"/>
    <property type="match status" value="1"/>
</dbReference>
<dbReference type="PANTHER" id="PTHR32194">
    <property type="entry name" value="METALLOPROTEASE TLDD"/>
    <property type="match status" value="1"/>
</dbReference>
<accession>A0A4S2N2L0</accession>
<keyword evidence="2" id="KW-0963">Cytoplasm</keyword>
<sequence length="230" mass="25413">MRHGWNPYTDNGGSIIGIAGDDFVILAGDTRHTSGYNINSRDERKVYRLGENSSLVLATVGFGADAKDLAQTMRRAVEDFKFQHNLKDMTVSAAAQFLCTVLYGNRFFPKYAYCILGGLDKNGKARLYSYDPVGSYSKEGESRAAAGAASSLIVPFLDNQVEFKNQYIPSSKGTQERPVEHLDRDTVVRLVKDAFTGATERHIEVGDGLQIVTVSAQDGYQEEIMPLKRD</sequence>
<dbReference type="EMBL" id="ML220114">
    <property type="protein sequence ID" value="TGZ83409.1"/>
    <property type="molecule type" value="Genomic_DNA"/>
</dbReference>